<feature type="region of interest" description="Disordered" evidence="1">
    <location>
        <begin position="1"/>
        <end position="34"/>
    </location>
</feature>
<proteinExistence type="predicted"/>
<evidence type="ECO:0008006" key="4">
    <source>
        <dbReference type="Google" id="ProtNLM"/>
    </source>
</evidence>
<gene>
    <name evidence="2" type="ORF">EYC84_005941</name>
</gene>
<accession>A0A5M9K3A2</accession>
<evidence type="ECO:0000313" key="3">
    <source>
        <dbReference type="Proteomes" id="UP000322873"/>
    </source>
</evidence>
<dbReference type="EMBL" id="VICG01000003">
    <property type="protein sequence ID" value="KAA8574482.1"/>
    <property type="molecule type" value="Genomic_DNA"/>
</dbReference>
<keyword evidence="3" id="KW-1185">Reference proteome</keyword>
<evidence type="ECO:0000256" key="1">
    <source>
        <dbReference type="SAM" id="MobiDB-lite"/>
    </source>
</evidence>
<dbReference type="VEuPathDB" id="FungiDB:MFRU_015g00790"/>
<dbReference type="AlphaFoldDB" id="A0A5M9K3A2"/>
<dbReference type="Proteomes" id="UP000322873">
    <property type="component" value="Unassembled WGS sequence"/>
</dbReference>
<reference evidence="2 3" key="1">
    <citation type="submission" date="2019-06" db="EMBL/GenBank/DDBJ databases">
        <title>Genome Sequence of the Brown Rot Fungal Pathogen Monilinia fructicola.</title>
        <authorList>
            <person name="De Miccolis Angelini R.M."/>
            <person name="Landi L."/>
            <person name="Abate D."/>
            <person name="Pollastro S."/>
            <person name="Romanazzi G."/>
            <person name="Faretra F."/>
        </authorList>
    </citation>
    <scope>NUCLEOTIDE SEQUENCE [LARGE SCALE GENOMIC DNA]</scope>
    <source>
        <strain evidence="2 3">Mfrc123</strain>
    </source>
</reference>
<name>A0A5M9K3A2_MONFR</name>
<protein>
    <recommendedName>
        <fullName evidence="4">SprT-like domain-containing protein</fullName>
    </recommendedName>
</protein>
<sequence length="311" mass="35586">MDDQWVNSGPGGPWDEKYPLLPPGHPGLRSPEPAEPVVYTGDSLSPYILKPASHSLADIFEMIVRHTDQRGREFTLKHWGTASRLRQVLAQDNLPAEIVLKQFFDFFNEVFFGGMIKDSIVADFAVNEWKNIFKLELVSDDARAEEVNLVDNLGITRHVDSGYFRTTTIYIRDIRTGDIDEVFAKVMIEMLGTLAHEMIHAMERMYHMYTADEENVERASHCTSWQEVARAIERATSGIPAGHNWLALKLDLGREESAVSDVVLWGYKEPTALELQVMGFDVEKFRQHADRWSNWIEMQEEEEAQSTPDNE</sequence>
<organism evidence="2 3">
    <name type="scientific">Monilinia fructicola</name>
    <name type="common">Brown rot fungus</name>
    <name type="synonym">Ciboria fructicola</name>
    <dbReference type="NCBI Taxonomy" id="38448"/>
    <lineage>
        <taxon>Eukaryota</taxon>
        <taxon>Fungi</taxon>
        <taxon>Dikarya</taxon>
        <taxon>Ascomycota</taxon>
        <taxon>Pezizomycotina</taxon>
        <taxon>Leotiomycetes</taxon>
        <taxon>Helotiales</taxon>
        <taxon>Sclerotiniaceae</taxon>
        <taxon>Monilinia</taxon>
    </lineage>
</organism>
<comment type="caution">
    <text evidence="2">The sequence shown here is derived from an EMBL/GenBank/DDBJ whole genome shotgun (WGS) entry which is preliminary data.</text>
</comment>
<evidence type="ECO:0000313" key="2">
    <source>
        <dbReference type="EMBL" id="KAA8574482.1"/>
    </source>
</evidence>